<organism evidence="6 7">
    <name type="scientific">Penicillium arizonense</name>
    <dbReference type="NCBI Taxonomy" id="1835702"/>
    <lineage>
        <taxon>Eukaryota</taxon>
        <taxon>Fungi</taxon>
        <taxon>Dikarya</taxon>
        <taxon>Ascomycota</taxon>
        <taxon>Pezizomycotina</taxon>
        <taxon>Eurotiomycetes</taxon>
        <taxon>Eurotiomycetidae</taxon>
        <taxon>Eurotiales</taxon>
        <taxon>Aspergillaceae</taxon>
        <taxon>Penicillium</taxon>
    </lineage>
</organism>
<dbReference type="PANTHER" id="PTHR13528">
    <property type="entry name" value="39S RIBOSOMAL PROTEIN L28, MITOCHONDRIAL"/>
    <property type="match status" value="1"/>
</dbReference>
<comment type="caution">
    <text evidence="6">The sequence shown here is derived from an EMBL/GenBank/DDBJ whole genome shotgun (WGS) entry which is preliminary data.</text>
</comment>
<accession>A0A1F5LFK4</accession>
<sequence length="218" mass="24691">MAGLHTKSAMAAPFSLAAAFRSLSIAAPKRAFSTTPATQSVPKLPEDAPVYPYGPNRWYKQSNSGLYGGAMIRFGNKISKGRNEGKTRRSWKPNVRRKKIPSEALGEELFIKVTRRSLRSIQKAGGLDNYLLSDRPKRLKELGPFGWSLRHQIMQTPAIQERFDAQRAKLQVPKPPTFEEYLASKKTEMEQKIKDLDIDSLTKPRPFGRQFTNVRTKE</sequence>
<dbReference type="OrthoDB" id="361870at2759"/>
<dbReference type="STRING" id="1835702.A0A1F5LFK4"/>
<dbReference type="GO" id="GO:0005762">
    <property type="term" value="C:mitochondrial large ribosomal subunit"/>
    <property type="evidence" value="ECO:0007669"/>
    <property type="project" value="TreeGrafter"/>
</dbReference>
<dbReference type="GO" id="GO:0003735">
    <property type="term" value="F:structural constituent of ribosome"/>
    <property type="evidence" value="ECO:0007669"/>
    <property type="project" value="InterPro"/>
</dbReference>
<dbReference type="SUPFAM" id="SSF143800">
    <property type="entry name" value="L28p-like"/>
    <property type="match status" value="1"/>
</dbReference>
<proteinExistence type="inferred from homology"/>
<evidence type="ECO:0000313" key="7">
    <source>
        <dbReference type="Proteomes" id="UP000177622"/>
    </source>
</evidence>
<reference evidence="6 7" key="1">
    <citation type="journal article" date="2016" name="Sci. Rep.">
        <title>Penicillium arizonense, a new, genome sequenced fungal species, reveals a high chemical diversity in secreted metabolites.</title>
        <authorList>
            <person name="Grijseels S."/>
            <person name="Nielsen J.C."/>
            <person name="Randelovic M."/>
            <person name="Nielsen J."/>
            <person name="Nielsen K.F."/>
            <person name="Workman M."/>
            <person name="Frisvad J.C."/>
        </authorList>
    </citation>
    <scope>NUCLEOTIDE SEQUENCE [LARGE SCALE GENOMIC DNA]</scope>
    <source>
        <strain evidence="6 7">CBS 141311</strain>
    </source>
</reference>
<dbReference type="AlphaFoldDB" id="A0A1F5LFK4"/>
<name>A0A1F5LFK4_PENAI</name>
<dbReference type="RefSeq" id="XP_022487437.1">
    <property type="nucleotide sequence ID" value="XM_022632652.1"/>
</dbReference>
<dbReference type="EMBL" id="LXJU01000011">
    <property type="protein sequence ID" value="OGE51994.1"/>
    <property type="molecule type" value="Genomic_DNA"/>
</dbReference>
<dbReference type="Pfam" id="PF00830">
    <property type="entry name" value="Ribosomal_L28"/>
    <property type="match status" value="1"/>
</dbReference>
<evidence type="ECO:0000256" key="4">
    <source>
        <dbReference type="ARBA" id="ARBA00035269"/>
    </source>
</evidence>
<keyword evidence="7" id="KW-1185">Reference proteome</keyword>
<dbReference type="InterPro" id="IPR037147">
    <property type="entry name" value="Ribosomal_bL28_sf"/>
</dbReference>
<dbReference type="Gene3D" id="2.30.170.40">
    <property type="entry name" value="Ribosomal protein L28/L24"/>
    <property type="match status" value="1"/>
</dbReference>
<dbReference type="Proteomes" id="UP000177622">
    <property type="component" value="Unassembled WGS sequence"/>
</dbReference>
<comment type="function">
    <text evidence="5">Component of the mitochondrial ribosome (mitoribosome), a dedicated translation machinery responsible for the synthesis of mitochondrial genome-encoded proteins, including at least some of the essential transmembrane subunits of the mitochondrial respiratory chain. The mitoribosomes are attached to the mitochondrial inner membrane and translation products are cotranslationally integrated into the membrane.</text>
</comment>
<evidence type="ECO:0000256" key="1">
    <source>
        <dbReference type="ARBA" id="ARBA00008760"/>
    </source>
</evidence>
<protein>
    <recommendedName>
        <fullName evidence="4">Large ribosomal subunit protein bL28m</fullName>
    </recommendedName>
</protein>
<comment type="similarity">
    <text evidence="1">Belongs to the bacterial ribosomal protein bL28 family.</text>
</comment>
<dbReference type="PANTHER" id="PTHR13528:SF2">
    <property type="entry name" value="LARGE RIBOSOMAL SUBUNIT PROTEIN BL28M"/>
    <property type="match status" value="1"/>
</dbReference>
<evidence type="ECO:0000256" key="2">
    <source>
        <dbReference type="ARBA" id="ARBA00022980"/>
    </source>
</evidence>
<keyword evidence="3" id="KW-0687">Ribonucleoprotein</keyword>
<evidence type="ECO:0000256" key="5">
    <source>
        <dbReference type="ARBA" id="ARBA00037226"/>
    </source>
</evidence>
<keyword evidence="2" id="KW-0689">Ribosomal protein</keyword>
<dbReference type="GeneID" id="34577386"/>
<dbReference type="InterPro" id="IPR026569">
    <property type="entry name" value="Ribosomal_bL28"/>
</dbReference>
<evidence type="ECO:0000313" key="6">
    <source>
        <dbReference type="EMBL" id="OGE51994.1"/>
    </source>
</evidence>
<gene>
    <name evidence="6" type="ORF">PENARI_c011G07406</name>
</gene>
<dbReference type="InterPro" id="IPR034704">
    <property type="entry name" value="Ribosomal_bL28/bL31-like_sf"/>
</dbReference>
<evidence type="ECO:0000256" key="3">
    <source>
        <dbReference type="ARBA" id="ARBA00023274"/>
    </source>
</evidence>
<dbReference type="FunFam" id="2.30.170.40:FF:000003">
    <property type="entry name" value="54S ribosomal protein L24"/>
    <property type="match status" value="1"/>
</dbReference>